<dbReference type="EC" id="2.7.13.3" evidence="3"/>
<reference evidence="12 13" key="1">
    <citation type="submission" date="2013-04" db="EMBL/GenBank/DDBJ databases">
        <title>The genome sequencing project of 58 acetic acid bacteria.</title>
        <authorList>
            <person name="Okamoto-Kainuma A."/>
            <person name="Ishikawa M."/>
            <person name="Umino S."/>
            <person name="Koizumi Y."/>
            <person name="Shiwa Y."/>
            <person name="Yoshikawa H."/>
            <person name="Matsutani M."/>
            <person name="Matsushita K."/>
        </authorList>
    </citation>
    <scope>NUCLEOTIDE SEQUENCE [LARGE SCALE GENOMIC DNA]</scope>
    <source>
        <strain evidence="12 13">NBRC 106555</strain>
    </source>
</reference>
<dbReference type="InterPro" id="IPR003594">
    <property type="entry name" value="HATPase_dom"/>
</dbReference>
<evidence type="ECO:0000313" key="13">
    <source>
        <dbReference type="Proteomes" id="UP001062632"/>
    </source>
</evidence>
<comment type="catalytic activity">
    <reaction evidence="1">
        <text>ATP + protein L-histidine = ADP + protein N-phospho-L-histidine.</text>
        <dbReference type="EC" id="2.7.13.3"/>
    </reaction>
</comment>
<gene>
    <name evidence="12" type="ORF">AA106555_0861</name>
</gene>
<dbReference type="CDD" id="cd00075">
    <property type="entry name" value="HATPase"/>
    <property type="match status" value="1"/>
</dbReference>
<dbReference type="PANTHER" id="PTHR44936">
    <property type="entry name" value="SENSOR PROTEIN CREC"/>
    <property type="match status" value="1"/>
</dbReference>
<keyword evidence="4" id="KW-0997">Cell inner membrane</keyword>
<dbReference type="InterPro" id="IPR036890">
    <property type="entry name" value="HATPase_C_sf"/>
</dbReference>
<evidence type="ECO:0000259" key="11">
    <source>
        <dbReference type="PROSITE" id="PS50109"/>
    </source>
</evidence>
<keyword evidence="4" id="KW-1003">Cell membrane</keyword>
<dbReference type="InterPro" id="IPR050980">
    <property type="entry name" value="2C_sensor_his_kinase"/>
</dbReference>
<dbReference type="GO" id="GO:0016301">
    <property type="term" value="F:kinase activity"/>
    <property type="evidence" value="ECO:0007669"/>
    <property type="project" value="UniProtKB-KW"/>
</dbReference>
<dbReference type="Gene3D" id="3.30.565.10">
    <property type="entry name" value="Histidine kinase-like ATPase, C-terminal domain"/>
    <property type="match status" value="1"/>
</dbReference>
<evidence type="ECO:0000256" key="5">
    <source>
        <dbReference type="ARBA" id="ARBA00022679"/>
    </source>
</evidence>
<evidence type="ECO:0000256" key="7">
    <source>
        <dbReference type="ARBA" id="ARBA00022777"/>
    </source>
</evidence>
<comment type="caution">
    <text evidence="12">The sequence shown here is derived from an EMBL/GenBank/DDBJ whole genome shotgun (WGS) entry which is preliminary data.</text>
</comment>
<keyword evidence="13" id="KW-1185">Reference proteome</keyword>
<keyword evidence="6" id="KW-0812">Transmembrane</keyword>
<keyword evidence="7 12" id="KW-0418">Kinase</keyword>
<accession>A0ABQ0QPB0</accession>
<feature type="domain" description="Histidine kinase" evidence="11">
    <location>
        <begin position="1"/>
        <end position="178"/>
    </location>
</feature>
<organism evidence="12 13">
    <name type="scientific">Neokomagataea thailandica NBRC 106555</name>
    <dbReference type="NCBI Taxonomy" id="1223520"/>
    <lineage>
        <taxon>Bacteria</taxon>
        <taxon>Pseudomonadati</taxon>
        <taxon>Pseudomonadota</taxon>
        <taxon>Alphaproteobacteria</taxon>
        <taxon>Acetobacterales</taxon>
        <taxon>Acetobacteraceae</taxon>
        <taxon>Neokomagataea</taxon>
    </lineage>
</organism>
<keyword evidence="9" id="KW-0902">Two-component regulatory system</keyword>
<dbReference type="InterPro" id="IPR005467">
    <property type="entry name" value="His_kinase_dom"/>
</dbReference>
<dbReference type="Pfam" id="PF02518">
    <property type="entry name" value="HATPase_c"/>
    <property type="match status" value="1"/>
</dbReference>
<name>A0ABQ0QPB0_9PROT</name>
<dbReference type="PANTHER" id="PTHR44936:SF5">
    <property type="entry name" value="SENSOR HISTIDINE KINASE ENVZ"/>
    <property type="match status" value="1"/>
</dbReference>
<dbReference type="SUPFAM" id="SSF55874">
    <property type="entry name" value="ATPase domain of HSP90 chaperone/DNA topoisomerase II/histidine kinase"/>
    <property type="match status" value="1"/>
</dbReference>
<evidence type="ECO:0000256" key="4">
    <source>
        <dbReference type="ARBA" id="ARBA00022519"/>
    </source>
</evidence>
<evidence type="ECO:0000256" key="3">
    <source>
        <dbReference type="ARBA" id="ARBA00012438"/>
    </source>
</evidence>
<dbReference type="InterPro" id="IPR004358">
    <property type="entry name" value="Sig_transdc_His_kin-like_C"/>
</dbReference>
<protein>
    <recommendedName>
        <fullName evidence="3">histidine kinase</fullName>
        <ecNumber evidence="3">2.7.13.3</ecNumber>
    </recommendedName>
</protein>
<dbReference type="SMART" id="SM00387">
    <property type="entry name" value="HATPase_c"/>
    <property type="match status" value="1"/>
</dbReference>
<evidence type="ECO:0000256" key="10">
    <source>
        <dbReference type="ARBA" id="ARBA00023136"/>
    </source>
</evidence>
<dbReference type="PRINTS" id="PR00344">
    <property type="entry name" value="BCTRLSENSOR"/>
</dbReference>
<dbReference type="Proteomes" id="UP001062632">
    <property type="component" value="Unassembled WGS sequence"/>
</dbReference>
<sequence>MVKAEDIQADVSDMVQDLVDMERLIESYLSFARGEGAEKPVPTDINRLLNEVATATERSGGRVVEVVGCEEQEVLLRPDAMWRAVSNLADNARRHGGSSVRFEARMTQRWVEITVEDAGPGLDSEKLEEARQRLASGSRLGNGLGLTIVRDVVQAHGGFMRLDKSKLGGLSVTLSLPR</sequence>
<evidence type="ECO:0000256" key="1">
    <source>
        <dbReference type="ARBA" id="ARBA00000085"/>
    </source>
</evidence>
<proteinExistence type="predicted"/>
<evidence type="ECO:0000256" key="6">
    <source>
        <dbReference type="ARBA" id="ARBA00022692"/>
    </source>
</evidence>
<evidence type="ECO:0000256" key="8">
    <source>
        <dbReference type="ARBA" id="ARBA00022989"/>
    </source>
</evidence>
<evidence type="ECO:0000256" key="9">
    <source>
        <dbReference type="ARBA" id="ARBA00023012"/>
    </source>
</evidence>
<evidence type="ECO:0000256" key="2">
    <source>
        <dbReference type="ARBA" id="ARBA00004429"/>
    </source>
</evidence>
<comment type="subcellular location">
    <subcellularLocation>
        <location evidence="2">Cell inner membrane</location>
        <topology evidence="2">Multi-pass membrane protein</topology>
    </subcellularLocation>
</comment>
<keyword evidence="5" id="KW-0808">Transferase</keyword>
<evidence type="ECO:0000313" key="12">
    <source>
        <dbReference type="EMBL" id="GBR52282.1"/>
    </source>
</evidence>
<keyword evidence="8" id="KW-1133">Transmembrane helix</keyword>
<keyword evidence="10" id="KW-0472">Membrane</keyword>
<dbReference type="PROSITE" id="PS50109">
    <property type="entry name" value="HIS_KIN"/>
    <property type="match status" value="1"/>
</dbReference>
<dbReference type="EMBL" id="BAQC01000022">
    <property type="protein sequence ID" value="GBR52282.1"/>
    <property type="molecule type" value="Genomic_DNA"/>
</dbReference>